<protein>
    <submittedName>
        <fullName evidence="1">Uncharacterized protein</fullName>
    </submittedName>
</protein>
<reference evidence="1 2" key="1">
    <citation type="journal article" date="2019" name="Nat. Ecol. Evol.">
        <title>Megaphylogeny resolves global patterns of mushroom evolution.</title>
        <authorList>
            <person name="Varga T."/>
            <person name="Krizsan K."/>
            <person name="Foldi C."/>
            <person name="Dima B."/>
            <person name="Sanchez-Garcia M."/>
            <person name="Sanchez-Ramirez S."/>
            <person name="Szollosi G.J."/>
            <person name="Szarkandi J.G."/>
            <person name="Papp V."/>
            <person name="Albert L."/>
            <person name="Andreopoulos W."/>
            <person name="Angelini C."/>
            <person name="Antonin V."/>
            <person name="Barry K.W."/>
            <person name="Bougher N.L."/>
            <person name="Buchanan P."/>
            <person name="Buyck B."/>
            <person name="Bense V."/>
            <person name="Catcheside P."/>
            <person name="Chovatia M."/>
            <person name="Cooper J."/>
            <person name="Damon W."/>
            <person name="Desjardin D."/>
            <person name="Finy P."/>
            <person name="Geml J."/>
            <person name="Haridas S."/>
            <person name="Hughes K."/>
            <person name="Justo A."/>
            <person name="Karasinski D."/>
            <person name="Kautmanova I."/>
            <person name="Kiss B."/>
            <person name="Kocsube S."/>
            <person name="Kotiranta H."/>
            <person name="LaButti K.M."/>
            <person name="Lechner B.E."/>
            <person name="Liimatainen K."/>
            <person name="Lipzen A."/>
            <person name="Lukacs Z."/>
            <person name="Mihaltcheva S."/>
            <person name="Morgado L.N."/>
            <person name="Niskanen T."/>
            <person name="Noordeloos M.E."/>
            <person name="Ohm R.A."/>
            <person name="Ortiz-Santana B."/>
            <person name="Ovrebo C."/>
            <person name="Racz N."/>
            <person name="Riley R."/>
            <person name="Savchenko A."/>
            <person name="Shiryaev A."/>
            <person name="Soop K."/>
            <person name="Spirin V."/>
            <person name="Szebenyi C."/>
            <person name="Tomsovsky M."/>
            <person name="Tulloss R.E."/>
            <person name="Uehling J."/>
            <person name="Grigoriev I.V."/>
            <person name="Vagvolgyi C."/>
            <person name="Papp T."/>
            <person name="Martin F.M."/>
            <person name="Miettinen O."/>
            <person name="Hibbett D.S."/>
            <person name="Nagy L.G."/>
        </authorList>
    </citation>
    <scope>NUCLEOTIDE SEQUENCE [LARGE SCALE GENOMIC DNA]</scope>
    <source>
        <strain evidence="1 2">NL-1719</strain>
    </source>
</reference>
<evidence type="ECO:0000313" key="1">
    <source>
        <dbReference type="EMBL" id="TFK61030.1"/>
    </source>
</evidence>
<evidence type="ECO:0000313" key="2">
    <source>
        <dbReference type="Proteomes" id="UP000308600"/>
    </source>
</evidence>
<organism evidence="1 2">
    <name type="scientific">Pluteus cervinus</name>
    <dbReference type="NCBI Taxonomy" id="181527"/>
    <lineage>
        <taxon>Eukaryota</taxon>
        <taxon>Fungi</taxon>
        <taxon>Dikarya</taxon>
        <taxon>Basidiomycota</taxon>
        <taxon>Agaricomycotina</taxon>
        <taxon>Agaricomycetes</taxon>
        <taxon>Agaricomycetidae</taxon>
        <taxon>Agaricales</taxon>
        <taxon>Pluteineae</taxon>
        <taxon>Pluteaceae</taxon>
        <taxon>Pluteus</taxon>
    </lineage>
</organism>
<dbReference type="Proteomes" id="UP000308600">
    <property type="component" value="Unassembled WGS sequence"/>
</dbReference>
<sequence>MLFDIAGGIRSVEDGAKQCLDSILDSDLVQTPWHDWFCISSGMTTPQPTPGLLFIYISEALLLSHPAFPVIAPSTTITRQLAPPPTPISPVDSANRRGNQIAETQRSLSPRQVNSRVLTSSPSSPTQGLSSSSLVQAPLLAINNVSGTEQGLPSPSPSLGQDRDRRLESVEFAPLSPSPASPPWRSPSSSSSSPETASDERERNPIAPQLQQNSDMYGAQELSALSSQPAKATKPRTAAARFAPNDGNRKTDTRRPVPPLDEGEHEVSENERGQAPQAEQIRKRKAGPKPKSTNGTKRKRIRPLRKAKYVAKDSSFEGEDAEEDVPDEDIEAPRDKRPRMEIPDQPSDTSLPSVAGIDRPRLRKSSTPSTRSSTPPPIETPFEPAFPRKHATTYTFCNVLNQEETICLAFHDEEQLKWFQSGMDSSRQTAHDGQPLYLAQDSKIRDSSSIRIVTREEFDAKWRHIIGDFQTQHLVITDEDYTEYDFDAHGLDTVLPPSKTTALMFRDQSPRSPGCDIWPTPEMIISAQNEQTECGQGKMLYYHGPKIDSPGPHHSLATEVYAHRISYATGALDCYSHEYLRWGQASTMAAYLPWDPNQCAGHFESVVCGSRLFFVCRPKDGDGDTSRFLYDPAIFSTHTSESIGSKHWDVEAVVVPAGSDIYIRPFTPYASISLHPSISHGAYFIPCAMIERTIVGIYQNWATTRVTSGLHWAIEHASRAILHLWSEHFVYRSTSRNQHFPDLETLEGVYQLFSLCSYRELVNICCSEAYAEEDFSQGLSVDKRKEFIRAREVSRGLLSWFALNFTFTARNDSQDIIEMIYDRYLVGTVKALLYQAKYHGDGEIPYKKIEQLVRLTFQGDTCFWMTFKSEDVTPSYGGRFDGRITSLPKPKRLCSHNDGTTPEDRVWRDQETE</sequence>
<gene>
    <name evidence="1" type="ORF">BDN72DRAFT_904474</name>
</gene>
<dbReference type="EMBL" id="ML208703">
    <property type="protein sequence ID" value="TFK61030.1"/>
    <property type="molecule type" value="Genomic_DNA"/>
</dbReference>
<proteinExistence type="predicted"/>
<name>A0ACD3A5N7_9AGAR</name>
<keyword evidence="2" id="KW-1185">Reference proteome</keyword>
<accession>A0ACD3A5N7</accession>